<dbReference type="AlphaFoldDB" id="A0A645I519"/>
<reference evidence="1" key="1">
    <citation type="submission" date="2019-08" db="EMBL/GenBank/DDBJ databases">
        <authorList>
            <person name="Kucharzyk K."/>
            <person name="Murdoch R.W."/>
            <person name="Higgins S."/>
            <person name="Loffler F."/>
        </authorList>
    </citation>
    <scope>NUCLEOTIDE SEQUENCE</scope>
</reference>
<organism evidence="1">
    <name type="scientific">bioreactor metagenome</name>
    <dbReference type="NCBI Taxonomy" id="1076179"/>
    <lineage>
        <taxon>unclassified sequences</taxon>
        <taxon>metagenomes</taxon>
        <taxon>ecological metagenomes</taxon>
    </lineage>
</organism>
<comment type="caution">
    <text evidence="1">The sequence shown here is derived from an EMBL/GenBank/DDBJ whole genome shotgun (WGS) entry which is preliminary data.</text>
</comment>
<name>A0A645I519_9ZZZZ</name>
<accession>A0A645I519</accession>
<protein>
    <submittedName>
        <fullName evidence="1">Uncharacterized protein</fullName>
    </submittedName>
</protein>
<proteinExistence type="predicted"/>
<dbReference type="EMBL" id="VSSQ01106956">
    <property type="protein sequence ID" value="MPN46348.1"/>
    <property type="molecule type" value="Genomic_DNA"/>
</dbReference>
<evidence type="ECO:0000313" key="1">
    <source>
        <dbReference type="EMBL" id="MPN46348.1"/>
    </source>
</evidence>
<sequence length="172" mass="19093">MPLDIFLKIGVPRHFLTENELAVDQRGTLAVGTAKVETDPASVEMASQRFCRLDGSRRFFQRTINHLHFVGINPAHDFIVEGALAFRRVNGGQFGGKHRVARNRDLVSAAHPEKTLYKTFHVTDVGFLFFRARRTEDNGGKGADAFRRPFQGNDDLLASSGSGDHFAELAVP</sequence>
<gene>
    <name evidence="1" type="ORF">SDC9_193934</name>
</gene>